<organism evidence="2 3">
    <name type="scientific">Dolichospermum compactum NIES-806</name>
    <dbReference type="NCBI Taxonomy" id="1973481"/>
    <lineage>
        <taxon>Bacteria</taxon>
        <taxon>Bacillati</taxon>
        <taxon>Cyanobacteriota</taxon>
        <taxon>Cyanophyceae</taxon>
        <taxon>Nostocales</taxon>
        <taxon>Aphanizomenonaceae</taxon>
        <taxon>Dolichospermum</taxon>
        <taxon>Dolichospermum compactum</taxon>
    </lineage>
</organism>
<dbReference type="Proteomes" id="UP000218702">
    <property type="component" value="Chromosome"/>
</dbReference>
<dbReference type="AlphaFoldDB" id="A0A1Z4V1U0"/>
<dbReference type="InterPro" id="IPR016181">
    <property type="entry name" value="Acyl_CoA_acyltransferase"/>
</dbReference>
<dbReference type="GO" id="GO:0016747">
    <property type="term" value="F:acyltransferase activity, transferring groups other than amino-acyl groups"/>
    <property type="evidence" value="ECO:0007669"/>
    <property type="project" value="InterPro"/>
</dbReference>
<dbReference type="Pfam" id="PF13673">
    <property type="entry name" value="Acetyltransf_10"/>
    <property type="match status" value="1"/>
</dbReference>
<sequence>MFEDVIATPWDSRVFGINTFEIVYTSDVNLKKILEEIFQETRLGHYTVKINPLNNKKILDEFGFYYCDTLIEPYCSSENLAKYQKEGIHISDLVDIEDLSNSVYGAFSHGRFHRDFKLKKHLADIRYDSWLRELHQSKQVFGLMIFDNLAGFWGYSNHKILLHALSEKYRGKGLAKYFWSIACQKLFEKGYSELTSSISASNIAVLNLYSSLGFRFRNPVDVYHLLLE</sequence>
<dbReference type="OrthoDB" id="9796919at2"/>
<dbReference type="PROSITE" id="PS51186">
    <property type="entry name" value="GNAT"/>
    <property type="match status" value="1"/>
</dbReference>
<dbReference type="EMBL" id="AP018316">
    <property type="protein sequence ID" value="BAZ85491.1"/>
    <property type="molecule type" value="Genomic_DNA"/>
</dbReference>
<name>A0A1Z4V1U0_9CYAN</name>
<gene>
    <name evidence="2" type="ORF">NIES806_16940</name>
</gene>
<evidence type="ECO:0000313" key="2">
    <source>
        <dbReference type="EMBL" id="BAZ85491.1"/>
    </source>
</evidence>
<dbReference type="Gene3D" id="3.40.630.30">
    <property type="match status" value="1"/>
</dbReference>
<keyword evidence="3" id="KW-1185">Reference proteome</keyword>
<feature type="domain" description="N-acetyltransferase" evidence="1">
    <location>
        <begin position="78"/>
        <end position="228"/>
    </location>
</feature>
<accession>A0A1Z4V1U0</accession>
<dbReference type="SUPFAM" id="SSF55729">
    <property type="entry name" value="Acyl-CoA N-acyltransferases (Nat)"/>
    <property type="match status" value="1"/>
</dbReference>
<evidence type="ECO:0000313" key="3">
    <source>
        <dbReference type="Proteomes" id="UP000218702"/>
    </source>
</evidence>
<reference evidence="2 3" key="1">
    <citation type="submission" date="2017-06" db="EMBL/GenBank/DDBJ databases">
        <title>Genome sequencing of cyanobaciteial culture collection at National Institute for Environmental Studies (NIES).</title>
        <authorList>
            <person name="Hirose Y."/>
            <person name="Shimura Y."/>
            <person name="Fujisawa T."/>
            <person name="Nakamura Y."/>
            <person name="Kawachi M."/>
        </authorList>
    </citation>
    <scope>NUCLEOTIDE SEQUENCE [LARGE SCALE GENOMIC DNA]</scope>
    <source>
        <strain evidence="2 3">NIES-806</strain>
    </source>
</reference>
<protein>
    <recommendedName>
        <fullName evidence="1">N-acetyltransferase domain-containing protein</fullName>
    </recommendedName>
</protein>
<dbReference type="KEGG" id="dcm:NIES806_16940"/>
<proteinExistence type="predicted"/>
<dbReference type="RefSeq" id="WP_096666252.1">
    <property type="nucleotide sequence ID" value="NZ_AP018316.1"/>
</dbReference>
<dbReference type="InterPro" id="IPR000182">
    <property type="entry name" value="GNAT_dom"/>
</dbReference>
<evidence type="ECO:0000259" key="1">
    <source>
        <dbReference type="PROSITE" id="PS51186"/>
    </source>
</evidence>